<organism evidence="2 3">
    <name type="scientific">Sphingomonas panacis</name>
    <dbReference type="NCBI Taxonomy" id="1560345"/>
    <lineage>
        <taxon>Bacteria</taxon>
        <taxon>Pseudomonadati</taxon>
        <taxon>Pseudomonadota</taxon>
        <taxon>Alphaproteobacteria</taxon>
        <taxon>Sphingomonadales</taxon>
        <taxon>Sphingomonadaceae</taxon>
        <taxon>Sphingomonas</taxon>
    </lineage>
</organism>
<sequence>MRLYFSPGACSMVVRMVLNHVQEPFEAVPVDLSAGEQRAPGFRAINSKGKVPTLVREDGSVLTELGTILAWVAARHPEHGLLPTDNEARTRVQEAVEYCISTIHALGTTRIFVPSAFGKAEDEEAIKAEGRRIVGEGLRVLEGRMAGDVHLADELSIADFVIYWLALGAVMSGLPLPPRIHHDYTAMQQLDAVRQSLTDEGFV</sequence>
<accession>A0A1B3ZCV2</accession>
<dbReference type="STRING" id="1560345.AWL63_16095"/>
<dbReference type="Proteomes" id="UP000094256">
    <property type="component" value="Chromosome"/>
</dbReference>
<dbReference type="InterPro" id="IPR036282">
    <property type="entry name" value="Glutathione-S-Trfase_C_sf"/>
</dbReference>
<dbReference type="OrthoDB" id="7583243at2"/>
<dbReference type="Pfam" id="PF13409">
    <property type="entry name" value="GST_N_2"/>
    <property type="match status" value="1"/>
</dbReference>
<dbReference type="Gene3D" id="3.40.30.10">
    <property type="entry name" value="Glutaredoxin"/>
    <property type="match status" value="1"/>
</dbReference>
<dbReference type="SUPFAM" id="SSF52833">
    <property type="entry name" value="Thioredoxin-like"/>
    <property type="match status" value="1"/>
</dbReference>
<protein>
    <recommendedName>
        <fullName evidence="1">GST N-terminal domain-containing protein</fullName>
    </recommendedName>
</protein>
<dbReference type="SUPFAM" id="SSF47616">
    <property type="entry name" value="GST C-terminal domain-like"/>
    <property type="match status" value="1"/>
</dbReference>
<dbReference type="InterPro" id="IPR040079">
    <property type="entry name" value="Glutathione_S-Trfase"/>
</dbReference>
<dbReference type="InterPro" id="IPR036249">
    <property type="entry name" value="Thioredoxin-like_sf"/>
</dbReference>
<dbReference type="AlphaFoldDB" id="A0A1B3ZCV2"/>
<dbReference type="PROSITE" id="PS50404">
    <property type="entry name" value="GST_NTER"/>
    <property type="match status" value="1"/>
</dbReference>
<reference evidence="2 3" key="1">
    <citation type="submission" date="2016-01" db="EMBL/GenBank/DDBJ databases">
        <title>Complete genome and mega plasmid sequence of Sphingomonas panacis DCY99 elicits systemic resistance in rice to Xanthomonas oryzae.</title>
        <authorList>
            <person name="Kim Y.J."/>
            <person name="Yang D.C."/>
            <person name="Sing P."/>
        </authorList>
    </citation>
    <scope>NUCLEOTIDE SEQUENCE [LARGE SCALE GENOMIC DNA]</scope>
    <source>
        <strain evidence="2 3">DCY99</strain>
    </source>
</reference>
<evidence type="ECO:0000313" key="3">
    <source>
        <dbReference type="Proteomes" id="UP000094256"/>
    </source>
</evidence>
<proteinExistence type="predicted"/>
<dbReference type="SFLD" id="SFLDS00019">
    <property type="entry name" value="Glutathione_Transferase_(cytos"/>
    <property type="match status" value="1"/>
</dbReference>
<dbReference type="PANTHER" id="PTHR44051">
    <property type="entry name" value="GLUTATHIONE S-TRANSFERASE-RELATED"/>
    <property type="match status" value="1"/>
</dbReference>
<name>A0A1B3ZCV2_9SPHN</name>
<feature type="domain" description="GST N-terminal" evidence="1">
    <location>
        <begin position="1"/>
        <end position="80"/>
    </location>
</feature>
<dbReference type="CDD" id="cd03057">
    <property type="entry name" value="GST_N_Beta"/>
    <property type="match status" value="1"/>
</dbReference>
<gene>
    <name evidence="2" type="ORF">AWL63_16095</name>
</gene>
<dbReference type="SFLD" id="SFLDG00358">
    <property type="entry name" value="Main_(cytGST)"/>
    <property type="match status" value="1"/>
</dbReference>
<dbReference type="EMBL" id="CP014168">
    <property type="protein sequence ID" value="AOH85250.1"/>
    <property type="molecule type" value="Genomic_DNA"/>
</dbReference>
<dbReference type="KEGG" id="span:AWL63_16095"/>
<evidence type="ECO:0000313" key="2">
    <source>
        <dbReference type="EMBL" id="AOH85250.1"/>
    </source>
</evidence>
<dbReference type="PANTHER" id="PTHR44051:SF8">
    <property type="entry name" value="GLUTATHIONE S-TRANSFERASE GSTA"/>
    <property type="match status" value="1"/>
</dbReference>
<evidence type="ECO:0000259" key="1">
    <source>
        <dbReference type="PROSITE" id="PS50404"/>
    </source>
</evidence>
<keyword evidence="3" id="KW-1185">Reference proteome</keyword>
<dbReference type="InterPro" id="IPR004045">
    <property type="entry name" value="Glutathione_S-Trfase_N"/>
</dbReference>
<dbReference type="RefSeq" id="WP_069205783.1">
    <property type="nucleotide sequence ID" value="NZ_CP014168.1"/>
</dbReference>
<dbReference type="Gene3D" id="1.20.1050.10">
    <property type="match status" value="1"/>
</dbReference>